<dbReference type="CDD" id="cd00519">
    <property type="entry name" value="Lipase_3"/>
    <property type="match status" value="1"/>
</dbReference>
<evidence type="ECO:0000259" key="1">
    <source>
        <dbReference type="Pfam" id="PF01764"/>
    </source>
</evidence>
<protein>
    <recommendedName>
        <fullName evidence="1">Fungal lipase-type domain-containing protein</fullName>
    </recommendedName>
</protein>
<dbReference type="EMBL" id="OZ020114">
    <property type="protein sequence ID" value="CAK9267214.1"/>
    <property type="molecule type" value="Genomic_DNA"/>
</dbReference>
<proteinExistence type="predicted"/>
<dbReference type="InterPro" id="IPR029058">
    <property type="entry name" value="AB_hydrolase_fold"/>
</dbReference>
<dbReference type="PANTHER" id="PTHR47418">
    <property type="entry name" value="ALPHA/BETA-HYDROLASES SUPERFAMILY PROTEIN"/>
    <property type="match status" value="1"/>
</dbReference>
<dbReference type="Gene3D" id="3.40.50.1820">
    <property type="entry name" value="alpha/beta hydrolase"/>
    <property type="match status" value="1"/>
</dbReference>
<organism evidence="2 3">
    <name type="scientific">Sphagnum jensenii</name>
    <dbReference type="NCBI Taxonomy" id="128206"/>
    <lineage>
        <taxon>Eukaryota</taxon>
        <taxon>Viridiplantae</taxon>
        <taxon>Streptophyta</taxon>
        <taxon>Embryophyta</taxon>
        <taxon>Bryophyta</taxon>
        <taxon>Sphagnophytina</taxon>
        <taxon>Sphagnopsida</taxon>
        <taxon>Sphagnales</taxon>
        <taxon>Sphagnaceae</taxon>
        <taxon>Sphagnum</taxon>
    </lineage>
</organism>
<dbReference type="Pfam" id="PF01764">
    <property type="entry name" value="Lipase_3"/>
    <property type="match status" value="1"/>
</dbReference>
<name>A0ABP0WK42_9BRYO</name>
<reference evidence="2" key="1">
    <citation type="submission" date="2024-02" db="EMBL/GenBank/DDBJ databases">
        <authorList>
            <consortium name="ELIXIR-Norway"/>
            <consortium name="Elixir Norway"/>
        </authorList>
    </citation>
    <scope>NUCLEOTIDE SEQUENCE</scope>
</reference>
<feature type="domain" description="Fungal lipase-type" evidence="1">
    <location>
        <begin position="229"/>
        <end position="362"/>
    </location>
</feature>
<gene>
    <name evidence="2" type="ORF">CSSPJE1EN1_LOCUS12692</name>
</gene>
<dbReference type="Proteomes" id="UP001497444">
    <property type="component" value="Chromosome 19"/>
</dbReference>
<dbReference type="SUPFAM" id="SSF53474">
    <property type="entry name" value="alpha/beta-Hydrolases"/>
    <property type="match status" value="1"/>
</dbReference>
<sequence>MAPGHRLPPVPRGNLVAAVRRLQRWQQGTVKQMQESTFTTRVHDAGRDAADTIRETRCQQELVLPVEKSPVEQEMEGGQQDRKQGGQIAWLTDMLEPALKLYKRALPAEKGPGPGSLVDIAASILKTTSGMQKWSISDLTLGLYLLSVRHASNMAGDTFAGDPVASDHLVGDLIYYVELARGSYMKGPAGLARVSMLQQGNVVKFEDTSSVMRPGYYIAVDTRHKLVIMCIRGTHTMHDLITDLATHSEHAAILDGESVHYGSVEGARWFVQHEIATLRKCLQEHEGYELRLVGHSLGGSTASILAMMLRQTAQEDLGISPDAIKVVSVSTPPCVSKILAINSESFITTIVLQDDVIPRMNTAALVRLRNEILDTDWTLLRESEDHKGLVELVEGTLNTFSSMQDVARRYAAYVHLTSPVPEKVVGKNPTEPKQPVNDEEAELLVPGTLLFICGGQPIQRPENTGKSQGREGHVLLRGHPGTGFGPIILSGNMLTDHKCENVYYALRDVLKGLPKSGDTGRLFL</sequence>
<evidence type="ECO:0000313" key="3">
    <source>
        <dbReference type="Proteomes" id="UP001497444"/>
    </source>
</evidence>
<accession>A0ABP0WK42</accession>
<evidence type="ECO:0000313" key="2">
    <source>
        <dbReference type="EMBL" id="CAK9267214.1"/>
    </source>
</evidence>
<keyword evidence="3" id="KW-1185">Reference proteome</keyword>
<dbReference type="InterPro" id="IPR002921">
    <property type="entry name" value="Fungal_lipase-type"/>
</dbReference>